<keyword evidence="6" id="KW-0067">ATP-binding</keyword>
<name>A0A6J7DA69_9ZZZZ</name>
<keyword evidence="2" id="KW-0662">Pyridine nucleotide biosynthesis</keyword>
<feature type="domain" description="Cytidyltransferase-like" evidence="8">
    <location>
        <begin position="1"/>
        <end position="158"/>
    </location>
</feature>
<dbReference type="InterPro" id="IPR014729">
    <property type="entry name" value="Rossmann-like_a/b/a_fold"/>
</dbReference>
<dbReference type="GO" id="GO:0070566">
    <property type="term" value="F:adenylyltransferase activity"/>
    <property type="evidence" value="ECO:0007669"/>
    <property type="project" value="UniProtKB-ARBA"/>
</dbReference>
<keyword evidence="7" id="KW-0520">NAD</keyword>
<accession>A0A6J7DA69</accession>
<gene>
    <name evidence="9" type="ORF">UFOPK3401_00615</name>
</gene>
<dbReference type="GO" id="GO:0005524">
    <property type="term" value="F:ATP binding"/>
    <property type="evidence" value="ECO:0007669"/>
    <property type="project" value="UniProtKB-KW"/>
</dbReference>
<evidence type="ECO:0000256" key="6">
    <source>
        <dbReference type="ARBA" id="ARBA00022840"/>
    </source>
</evidence>
<dbReference type="PANTHER" id="PTHR39321">
    <property type="entry name" value="NICOTINATE-NUCLEOTIDE ADENYLYLTRANSFERASE-RELATED"/>
    <property type="match status" value="1"/>
</dbReference>
<keyword evidence="5" id="KW-0547">Nucleotide-binding</keyword>
<dbReference type="InterPro" id="IPR004821">
    <property type="entry name" value="Cyt_trans-like"/>
</dbReference>
<dbReference type="NCBIfam" id="TIGR00482">
    <property type="entry name" value="nicotinate (nicotinamide) nucleotide adenylyltransferase"/>
    <property type="match status" value="1"/>
</dbReference>
<sequence length="189" mass="20409">MGGTFDPPHLGHLAAATAARTKLFLDSVVFVPANEPWQKTSQSPAADRLAMTRLAVQGHDGFEVSDVDLTRGGPTYTVDTLTDLHAEYGPHAQLYLLLGADAVANLMSWHRALELPLLAKLIALSRPGHALEIPTEFADTIEVVSIEALDISSTMCRELLQSGRSADQWVRENVLTYAADAGLYSTVRG</sequence>
<keyword evidence="4" id="KW-0548">Nucleotidyltransferase</keyword>
<organism evidence="9">
    <name type="scientific">freshwater metagenome</name>
    <dbReference type="NCBI Taxonomy" id="449393"/>
    <lineage>
        <taxon>unclassified sequences</taxon>
        <taxon>metagenomes</taxon>
        <taxon>ecological metagenomes</taxon>
    </lineage>
</organism>
<protein>
    <submittedName>
        <fullName evidence="9">Unannotated protein</fullName>
    </submittedName>
</protein>
<evidence type="ECO:0000259" key="8">
    <source>
        <dbReference type="Pfam" id="PF01467"/>
    </source>
</evidence>
<comment type="pathway">
    <text evidence="1">Cofactor biosynthesis; NAD(+) biosynthesis.</text>
</comment>
<dbReference type="InterPro" id="IPR005248">
    <property type="entry name" value="NadD/NMNAT"/>
</dbReference>
<keyword evidence="3" id="KW-0808">Transferase</keyword>
<evidence type="ECO:0000256" key="7">
    <source>
        <dbReference type="ARBA" id="ARBA00023027"/>
    </source>
</evidence>
<dbReference type="SUPFAM" id="SSF52374">
    <property type="entry name" value="Nucleotidylyl transferase"/>
    <property type="match status" value="1"/>
</dbReference>
<proteinExistence type="inferred from homology"/>
<evidence type="ECO:0000256" key="3">
    <source>
        <dbReference type="ARBA" id="ARBA00022679"/>
    </source>
</evidence>
<dbReference type="NCBIfam" id="NF000840">
    <property type="entry name" value="PRK00071.1-3"/>
    <property type="match status" value="1"/>
</dbReference>
<reference evidence="9" key="1">
    <citation type="submission" date="2020-05" db="EMBL/GenBank/DDBJ databases">
        <authorList>
            <person name="Chiriac C."/>
            <person name="Salcher M."/>
            <person name="Ghai R."/>
            <person name="Kavagutti S V."/>
        </authorList>
    </citation>
    <scope>NUCLEOTIDE SEQUENCE</scope>
</reference>
<dbReference type="UniPathway" id="UPA00253"/>
<dbReference type="EMBL" id="CAFBLM010000020">
    <property type="protein sequence ID" value="CAB4867617.1"/>
    <property type="molecule type" value="Genomic_DNA"/>
</dbReference>
<dbReference type="Gene3D" id="3.40.50.620">
    <property type="entry name" value="HUPs"/>
    <property type="match status" value="1"/>
</dbReference>
<dbReference type="AlphaFoldDB" id="A0A6J7DA69"/>
<evidence type="ECO:0000313" key="9">
    <source>
        <dbReference type="EMBL" id="CAB4867617.1"/>
    </source>
</evidence>
<dbReference type="HAMAP" id="MF_00244">
    <property type="entry name" value="NaMN_adenylyltr"/>
    <property type="match status" value="1"/>
</dbReference>
<dbReference type="Pfam" id="PF01467">
    <property type="entry name" value="CTP_transf_like"/>
    <property type="match status" value="1"/>
</dbReference>
<dbReference type="GO" id="GO:0009435">
    <property type="term" value="P:NAD+ biosynthetic process"/>
    <property type="evidence" value="ECO:0007669"/>
    <property type="project" value="UniProtKB-UniPathway"/>
</dbReference>
<dbReference type="PANTHER" id="PTHR39321:SF3">
    <property type="entry name" value="PHOSPHOPANTETHEINE ADENYLYLTRANSFERASE"/>
    <property type="match status" value="1"/>
</dbReference>
<evidence type="ECO:0000256" key="1">
    <source>
        <dbReference type="ARBA" id="ARBA00004790"/>
    </source>
</evidence>
<dbReference type="CDD" id="cd02165">
    <property type="entry name" value="NMNAT"/>
    <property type="match status" value="1"/>
</dbReference>
<evidence type="ECO:0000256" key="5">
    <source>
        <dbReference type="ARBA" id="ARBA00022741"/>
    </source>
</evidence>
<evidence type="ECO:0000256" key="4">
    <source>
        <dbReference type="ARBA" id="ARBA00022695"/>
    </source>
</evidence>
<evidence type="ECO:0000256" key="2">
    <source>
        <dbReference type="ARBA" id="ARBA00022642"/>
    </source>
</evidence>